<dbReference type="InParanoid" id="A0A3Q7I211"/>
<reference evidence="1" key="2">
    <citation type="submission" date="2019-01" db="UniProtKB">
        <authorList>
            <consortium name="EnsemblPlants"/>
        </authorList>
    </citation>
    <scope>IDENTIFICATION</scope>
    <source>
        <strain evidence="1">cv. Heinz 1706</strain>
    </source>
</reference>
<protein>
    <submittedName>
        <fullName evidence="1">Uncharacterized protein</fullName>
    </submittedName>
</protein>
<organism evidence="1">
    <name type="scientific">Solanum lycopersicum</name>
    <name type="common">Tomato</name>
    <name type="synonym">Lycopersicon esculentum</name>
    <dbReference type="NCBI Taxonomy" id="4081"/>
    <lineage>
        <taxon>Eukaryota</taxon>
        <taxon>Viridiplantae</taxon>
        <taxon>Streptophyta</taxon>
        <taxon>Embryophyta</taxon>
        <taxon>Tracheophyta</taxon>
        <taxon>Spermatophyta</taxon>
        <taxon>Magnoliopsida</taxon>
        <taxon>eudicotyledons</taxon>
        <taxon>Gunneridae</taxon>
        <taxon>Pentapetalae</taxon>
        <taxon>asterids</taxon>
        <taxon>lamiids</taxon>
        <taxon>Solanales</taxon>
        <taxon>Solanaceae</taxon>
        <taxon>Solanoideae</taxon>
        <taxon>Solaneae</taxon>
        <taxon>Solanum</taxon>
        <taxon>Solanum subgen. Lycopersicon</taxon>
    </lineage>
</organism>
<dbReference type="EnsemblPlants" id="Solyc09g056440.1.1">
    <property type="protein sequence ID" value="Solyc09g056440.1.1.1"/>
    <property type="gene ID" value="Solyc09g056440.1"/>
</dbReference>
<proteinExistence type="predicted"/>
<name>A0A3Q7I211_SOLLC</name>
<dbReference type="Proteomes" id="UP000004994">
    <property type="component" value="Chromosome 9"/>
</dbReference>
<reference evidence="1" key="1">
    <citation type="journal article" date="2012" name="Nature">
        <title>The tomato genome sequence provides insights into fleshy fruit evolution.</title>
        <authorList>
            <consortium name="Tomato Genome Consortium"/>
        </authorList>
    </citation>
    <scope>NUCLEOTIDE SEQUENCE [LARGE SCALE GENOMIC DNA]</scope>
    <source>
        <strain evidence="1">cv. Heinz 1706</strain>
    </source>
</reference>
<dbReference type="Gramene" id="Solyc09g056440.1.1">
    <property type="protein sequence ID" value="Solyc09g056440.1.1.1"/>
    <property type="gene ID" value="Solyc09g056440.1"/>
</dbReference>
<dbReference type="PaxDb" id="4081-Solyc09g056440.1.1"/>
<dbReference type="AlphaFoldDB" id="A0A3Q7I211"/>
<accession>A0A3Q7I211</accession>
<evidence type="ECO:0000313" key="2">
    <source>
        <dbReference type="Proteomes" id="UP000004994"/>
    </source>
</evidence>
<keyword evidence="2" id="KW-1185">Reference proteome</keyword>
<sequence length="80" mass="9316">MHLLNNLFCQYCKGSCYLLENYLIPLLSNKIDTCSQCHFIYLNSFSLAFVVRIFPKGFPFSFLSISIDTLSIDDLMSYQR</sequence>
<evidence type="ECO:0000313" key="1">
    <source>
        <dbReference type="EnsemblPlants" id="Solyc09g056440.1.1.1"/>
    </source>
</evidence>